<feature type="binding site" evidence="7">
    <location>
        <position position="175"/>
    </location>
    <ligand>
        <name>glyoxylate</name>
        <dbReference type="ChEBI" id="CHEBI:36655"/>
    </ligand>
</feature>
<dbReference type="Proteomes" id="UP000326950">
    <property type="component" value="Unassembled WGS sequence"/>
</dbReference>
<dbReference type="EMBL" id="ML738586">
    <property type="protein sequence ID" value="KAE8168187.1"/>
    <property type="molecule type" value="Genomic_DNA"/>
</dbReference>
<dbReference type="PANTHER" id="PTHR10578">
    <property type="entry name" value="S -2-HYDROXY-ACID OXIDASE-RELATED"/>
    <property type="match status" value="1"/>
</dbReference>
<evidence type="ECO:0000313" key="9">
    <source>
        <dbReference type="EMBL" id="KAE8168187.1"/>
    </source>
</evidence>
<dbReference type="Gene3D" id="3.20.20.70">
    <property type="entry name" value="Aldolase class I"/>
    <property type="match status" value="1"/>
</dbReference>
<dbReference type="PROSITE" id="PS00557">
    <property type="entry name" value="FMN_HYDROXY_ACID_DH_1"/>
    <property type="match status" value="1"/>
</dbReference>
<feature type="binding site" evidence="7">
    <location>
        <begin position="292"/>
        <end position="296"/>
    </location>
    <ligand>
        <name>FMN</name>
        <dbReference type="ChEBI" id="CHEBI:58210"/>
    </ligand>
</feature>
<feature type="binding site" evidence="7">
    <location>
        <begin position="315"/>
        <end position="316"/>
    </location>
    <ligand>
        <name>FMN</name>
        <dbReference type="ChEBI" id="CHEBI:58210"/>
    </ligand>
</feature>
<dbReference type="AlphaFoldDB" id="A0A5N6VBR8"/>
<sequence length="373" mass="40734">MSVRPPIYDKNVLSIVDLQREASKKLPKVYREYYNNGATDMISLRDNMTAFDRYKIRPRVLVKIPELDTSAELFGSKVTFPLGFSPTALHKLAHPDGEIATSQAAANMGIGMALSSYASTPLEDVAAQGTGHNPYAIQLAIPKDRSIAVQMIKRAEAVGYKAIFLTVDCSVLGIRYNEHRNNFALPEGMAYPNLSPDPSKPFGMGEEFPDIEYDTEITWCEAISWVRSITNMKIWAKGIYTPEDVILAIEHGFDGIIISNHGGRQLDGVPATLDVLRECAPIAKGRIPIAIDGGIRRGSDIFKALALGAQHCFVGRVPLWGLAYDGKDGVELAIKILLTELKATMALAGCRSIKDISRSHLATVDSSGVICKL</sequence>
<feature type="binding site" evidence="7">
    <location>
        <position position="33"/>
    </location>
    <ligand>
        <name>glyoxylate</name>
        <dbReference type="ChEBI" id="CHEBI:36655"/>
    </ligand>
</feature>
<dbReference type="InterPro" id="IPR000262">
    <property type="entry name" value="FMN-dep_DH"/>
</dbReference>
<dbReference type="GO" id="GO:0016491">
    <property type="term" value="F:oxidoreductase activity"/>
    <property type="evidence" value="ECO:0007669"/>
    <property type="project" value="UniProtKB-KW"/>
</dbReference>
<feature type="binding site" evidence="7">
    <location>
        <position position="261"/>
    </location>
    <ligand>
        <name>glyoxylate</name>
        <dbReference type="ChEBI" id="CHEBI:36655"/>
    </ligand>
</feature>
<dbReference type="GO" id="GO:0010181">
    <property type="term" value="F:FMN binding"/>
    <property type="evidence" value="ECO:0007669"/>
    <property type="project" value="InterPro"/>
</dbReference>
<dbReference type="InterPro" id="IPR008259">
    <property type="entry name" value="FMN_hydac_DH_AS"/>
</dbReference>
<evidence type="ECO:0000256" key="6">
    <source>
        <dbReference type="PIRSR" id="PIRSR000138-1"/>
    </source>
</evidence>
<reference evidence="9 10" key="1">
    <citation type="submission" date="2019-04" db="EMBL/GenBank/DDBJ databases">
        <title>Friends and foes A comparative genomics study of 23 Aspergillus species from section Flavi.</title>
        <authorList>
            <consortium name="DOE Joint Genome Institute"/>
            <person name="Kjaerbolling I."/>
            <person name="Vesth T."/>
            <person name="Frisvad J.C."/>
            <person name="Nybo J.L."/>
            <person name="Theobald S."/>
            <person name="Kildgaard S."/>
            <person name="Isbrandt T."/>
            <person name="Kuo A."/>
            <person name="Sato A."/>
            <person name="Lyhne E.K."/>
            <person name="Kogle M.E."/>
            <person name="Wiebenga A."/>
            <person name="Kun R.S."/>
            <person name="Lubbers R.J."/>
            <person name="Makela M.R."/>
            <person name="Barry K."/>
            <person name="Chovatia M."/>
            <person name="Clum A."/>
            <person name="Daum C."/>
            <person name="Haridas S."/>
            <person name="He G."/>
            <person name="LaButti K."/>
            <person name="Lipzen A."/>
            <person name="Mondo S."/>
            <person name="Riley R."/>
            <person name="Salamov A."/>
            <person name="Simmons B.A."/>
            <person name="Magnuson J.K."/>
            <person name="Henrissat B."/>
            <person name="Mortensen U.H."/>
            <person name="Larsen T.O."/>
            <person name="Devries R.P."/>
            <person name="Grigoriev I.V."/>
            <person name="Machida M."/>
            <person name="Baker S.E."/>
            <person name="Andersen M.R."/>
        </authorList>
    </citation>
    <scope>NUCLEOTIDE SEQUENCE [LARGE SCALE GENOMIC DNA]</scope>
    <source>
        <strain evidence="9 10">CBS 117626</strain>
    </source>
</reference>
<evidence type="ECO:0000256" key="2">
    <source>
        <dbReference type="ARBA" id="ARBA00023002"/>
    </source>
</evidence>
<feature type="binding site" evidence="7">
    <location>
        <position position="259"/>
    </location>
    <ligand>
        <name>FMN</name>
        <dbReference type="ChEBI" id="CHEBI:58210"/>
    </ligand>
</feature>
<feature type="binding site" evidence="7">
    <location>
        <position position="264"/>
    </location>
    <ligand>
        <name>glyoxylate</name>
        <dbReference type="ChEBI" id="CHEBI:36655"/>
    </ligand>
</feature>
<evidence type="ECO:0000256" key="7">
    <source>
        <dbReference type="PIRSR" id="PIRSR000138-2"/>
    </source>
</evidence>
<keyword evidence="2" id="KW-0560">Oxidoreductase</keyword>
<dbReference type="OrthoDB" id="1925334at2759"/>
<protein>
    <recommendedName>
        <fullName evidence="4">Oxidase FUB9</fullName>
    </recommendedName>
    <alternativeName>
        <fullName evidence="5">Fusaric acid biosynthesis protein 9</fullName>
    </alternativeName>
</protein>
<accession>A0A5N6VBR8</accession>
<feature type="binding site" evidence="7">
    <location>
        <position position="237"/>
    </location>
    <ligand>
        <name>FMN</name>
        <dbReference type="ChEBI" id="CHEBI:58210"/>
    </ligand>
</feature>
<evidence type="ECO:0000313" key="10">
    <source>
        <dbReference type="Proteomes" id="UP000326950"/>
    </source>
</evidence>
<dbReference type="GO" id="GO:0005737">
    <property type="term" value="C:cytoplasm"/>
    <property type="evidence" value="ECO:0007669"/>
    <property type="project" value="UniProtKB-ARBA"/>
</dbReference>
<gene>
    <name evidence="9" type="ORF">BDV40DRAFT_284179</name>
</gene>
<dbReference type="InterPro" id="IPR037396">
    <property type="entry name" value="FMN_HAD"/>
</dbReference>
<dbReference type="PROSITE" id="PS51349">
    <property type="entry name" value="FMN_HYDROXY_ACID_DH_2"/>
    <property type="match status" value="1"/>
</dbReference>
<dbReference type="Pfam" id="PF01070">
    <property type="entry name" value="FMN_dh"/>
    <property type="match status" value="1"/>
</dbReference>
<feature type="domain" description="FMN hydroxy acid dehydrogenase" evidence="8">
    <location>
        <begin position="7"/>
        <end position="366"/>
    </location>
</feature>
<feature type="binding site" evidence="7">
    <location>
        <position position="138"/>
    </location>
    <ligand>
        <name>FMN</name>
        <dbReference type="ChEBI" id="CHEBI:58210"/>
    </ligand>
</feature>
<dbReference type="InterPro" id="IPR013785">
    <property type="entry name" value="Aldolase_TIM"/>
</dbReference>
<name>A0A5N6VBR8_ASPTM</name>
<comment type="similarity">
    <text evidence="3">Belongs to the FMN-dependent alpha-hydroxy acid dehydrogenase family.</text>
</comment>
<comment type="cofactor">
    <cofactor evidence="1">
        <name>FMN</name>
        <dbReference type="ChEBI" id="CHEBI:58210"/>
    </cofactor>
</comment>
<evidence type="ECO:0000256" key="3">
    <source>
        <dbReference type="ARBA" id="ARBA00024042"/>
    </source>
</evidence>
<keyword evidence="7" id="KW-0288">FMN</keyword>
<feature type="active site" description="Proton acceptor" evidence="6">
    <location>
        <position position="261"/>
    </location>
</feature>
<dbReference type="PANTHER" id="PTHR10578:SF149">
    <property type="entry name" value="2-HYDROXYACID OXIDASE 2"/>
    <property type="match status" value="1"/>
</dbReference>
<dbReference type="InterPro" id="IPR012133">
    <property type="entry name" value="Alpha-hydoxy_acid_DH_FMN"/>
</dbReference>
<dbReference type="FunFam" id="3.20.20.70:FF:000056">
    <property type="entry name" value="hydroxyacid oxidase 2"/>
    <property type="match status" value="1"/>
</dbReference>
<feature type="binding site" evidence="7">
    <location>
        <position position="115"/>
    </location>
    <ligand>
        <name>FMN</name>
        <dbReference type="ChEBI" id="CHEBI:58210"/>
    </ligand>
</feature>
<dbReference type="SUPFAM" id="SSF51395">
    <property type="entry name" value="FMN-linked oxidoreductases"/>
    <property type="match status" value="1"/>
</dbReference>
<evidence type="ECO:0000256" key="1">
    <source>
        <dbReference type="ARBA" id="ARBA00001917"/>
    </source>
</evidence>
<proteinExistence type="inferred from homology"/>
<feature type="binding site" evidence="7">
    <location>
        <position position="166"/>
    </location>
    <ligand>
        <name>FMN</name>
        <dbReference type="ChEBI" id="CHEBI:58210"/>
    </ligand>
</feature>
<keyword evidence="10" id="KW-1185">Reference proteome</keyword>
<dbReference type="PIRSF" id="PIRSF000138">
    <property type="entry name" value="Al-hdrx_acd_dh"/>
    <property type="match status" value="1"/>
</dbReference>
<organism evidence="9 10">
    <name type="scientific">Aspergillus tamarii</name>
    <dbReference type="NCBI Taxonomy" id="41984"/>
    <lineage>
        <taxon>Eukaryota</taxon>
        <taxon>Fungi</taxon>
        <taxon>Dikarya</taxon>
        <taxon>Ascomycota</taxon>
        <taxon>Pezizomycotina</taxon>
        <taxon>Eurotiomycetes</taxon>
        <taxon>Eurotiomycetidae</taxon>
        <taxon>Eurotiales</taxon>
        <taxon>Aspergillaceae</taxon>
        <taxon>Aspergillus</taxon>
        <taxon>Aspergillus subgen. Circumdati</taxon>
    </lineage>
</organism>
<evidence type="ECO:0000256" key="4">
    <source>
        <dbReference type="ARBA" id="ARBA00073420"/>
    </source>
</evidence>
<feature type="binding site" evidence="7">
    <location>
        <begin position="86"/>
        <end position="88"/>
    </location>
    <ligand>
        <name>FMN</name>
        <dbReference type="ChEBI" id="CHEBI:58210"/>
    </ligand>
</feature>
<keyword evidence="7" id="KW-0285">Flavoprotein</keyword>
<dbReference type="CDD" id="cd02809">
    <property type="entry name" value="alpha_hydroxyacid_oxid_FMN"/>
    <property type="match status" value="1"/>
</dbReference>
<evidence type="ECO:0000256" key="5">
    <source>
        <dbReference type="ARBA" id="ARBA00083297"/>
    </source>
</evidence>
<evidence type="ECO:0000259" key="8">
    <source>
        <dbReference type="PROSITE" id="PS51349"/>
    </source>
</evidence>